<keyword evidence="1 2" id="KW-0238">DNA-binding</keyword>
<dbReference type="PROSITE" id="PS50977">
    <property type="entry name" value="HTH_TETR_2"/>
    <property type="match status" value="1"/>
</dbReference>
<dbReference type="InterPro" id="IPR009057">
    <property type="entry name" value="Homeodomain-like_sf"/>
</dbReference>
<feature type="DNA-binding region" description="H-T-H motif" evidence="2">
    <location>
        <begin position="42"/>
        <end position="61"/>
    </location>
</feature>
<proteinExistence type="predicted"/>
<protein>
    <submittedName>
        <fullName evidence="4">TetR family transcriptional regulator</fullName>
    </submittedName>
</protein>
<dbReference type="PANTHER" id="PTHR47752">
    <property type="entry name" value="HTH-TYPE TRANSCRIPTIONAL REPRESSOR FABR"/>
    <property type="match status" value="1"/>
</dbReference>
<evidence type="ECO:0000256" key="1">
    <source>
        <dbReference type="ARBA" id="ARBA00023125"/>
    </source>
</evidence>
<dbReference type="SUPFAM" id="SSF46689">
    <property type="entry name" value="Homeodomain-like"/>
    <property type="match status" value="1"/>
</dbReference>
<dbReference type="EMBL" id="ANIN01000002">
    <property type="protein sequence ID" value="ELA08579.1"/>
    <property type="molecule type" value="Genomic_DNA"/>
</dbReference>
<evidence type="ECO:0000259" key="3">
    <source>
        <dbReference type="PROSITE" id="PS50977"/>
    </source>
</evidence>
<reference evidence="4 5" key="1">
    <citation type="journal article" date="2013" name="Genome Announc.">
        <title>Genome Sequence of Moraxella macacae 0408225, a Novel Bacterial Species Isolated from a Cynomolgus Macaque with Epistaxis.</title>
        <authorList>
            <person name="Ladner J.T."/>
            <person name="Whitehouse C.A."/>
            <person name="Koroleva G.I."/>
            <person name="Palacios G.F."/>
        </authorList>
    </citation>
    <scope>NUCLEOTIDE SEQUENCE [LARGE SCALE GENOMIC DNA]</scope>
    <source>
        <strain evidence="4 5">0408225</strain>
    </source>
</reference>
<dbReference type="Gene3D" id="1.10.10.60">
    <property type="entry name" value="Homeodomain-like"/>
    <property type="match status" value="1"/>
</dbReference>
<name>L2F6A9_9GAMM</name>
<dbReference type="Gene3D" id="1.10.357.10">
    <property type="entry name" value="Tetracycline Repressor, domain 2"/>
    <property type="match status" value="1"/>
</dbReference>
<dbReference type="GO" id="GO:0003677">
    <property type="term" value="F:DNA binding"/>
    <property type="evidence" value="ECO:0007669"/>
    <property type="project" value="UniProtKB-UniRule"/>
</dbReference>
<dbReference type="InterPro" id="IPR050692">
    <property type="entry name" value="HTH_transcr_repressor_FabR"/>
</dbReference>
<dbReference type="InterPro" id="IPR001647">
    <property type="entry name" value="HTH_TetR"/>
</dbReference>
<gene>
    <name evidence="4" type="ORF">MOMA_08456</name>
</gene>
<dbReference type="PANTHER" id="PTHR47752:SF1">
    <property type="entry name" value="HTH-TYPE TRANSCRIPTIONAL REPRESSOR FABR"/>
    <property type="match status" value="1"/>
</dbReference>
<evidence type="ECO:0000256" key="2">
    <source>
        <dbReference type="PROSITE-ProRule" id="PRU00335"/>
    </source>
</evidence>
<feature type="domain" description="HTH tetR-type" evidence="3">
    <location>
        <begin position="18"/>
        <end position="79"/>
    </location>
</feature>
<dbReference type="STRING" id="1230338.MOMA_08456"/>
<keyword evidence="5" id="KW-1185">Reference proteome</keyword>
<dbReference type="PATRIC" id="fig|1230338.3.peg.1811"/>
<evidence type="ECO:0000313" key="5">
    <source>
        <dbReference type="Proteomes" id="UP000023795"/>
    </source>
</evidence>
<organism evidence="4 5">
    <name type="scientific">Moraxella macacae 0408225</name>
    <dbReference type="NCBI Taxonomy" id="1230338"/>
    <lineage>
        <taxon>Bacteria</taxon>
        <taxon>Pseudomonadati</taxon>
        <taxon>Pseudomonadota</taxon>
        <taxon>Gammaproteobacteria</taxon>
        <taxon>Moraxellales</taxon>
        <taxon>Moraxellaceae</taxon>
        <taxon>Moraxella</taxon>
    </lineage>
</organism>
<sequence>MPTKTPKKIRTPRTQQKRQTRQAFFQAVLDLSFAGHAFSSLSLRHISRQVGVVPTAFYRHFSDMHELGASLVNEELGSALLRLREHLQLGKTRTHDNQISSSVKLFFESVDQSPLYWHFIVSERYGGNKAVQQALEQQIRIFVKSLSDDLGMQPAFKNLSQDIRLLIADMGVNLFFSWVYNWLKFDKDQTEEKTAYLQRATEQAKVLFYGVSNWKGK</sequence>
<accession>L2F6A9</accession>
<dbReference type="eggNOG" id="COG1309">
    <property type="taxonomic scope" value="Bacteria"/>
</dbReference>
<dbReference type="OrthoDB" id="8617654at2"/>
<dbReference type="Proteomes" id="UP000023795">
    <property type="component" value="Unassembled WGS sequence"/>
</dbReference>
<evidence type="ECO:0000313" key="4">
    <source>
        <dbReference type="EMBL" id="ELA08579.1"/>
    </source>
</evidence>
<comment type="caution">
    <text evidence="4">The sequence shown here is derived from an EMBL/GenBank/DDBJ whole genome shotgun (WGS) entry which is preliminary data.</text>
</comment>
<dbReference type="AlphaFoldDB" id="L2F6A9"/>
<dbReference type="Pfam" id="PF00440">
    <property type="entry name" value="TetR_N"/>
    <property type="match status" value="1"/>
</dbReference>
<dbReference type="RefSeq" id="WP_009502137.1">
    <property type="nucleotide sequence ID" value="NZ_ANIN01000002.1"/>
</dbReference>